<comment type="caution">
    <text evidence="3">The sequence shown here is derived from an EMBL/GenBank/DDBJ whole genome shotgun (WGS) entry which is preliminary data.</text>
</comment>
<name>A0A0B3S5A3_9RHOB</name>
<evidence type="ECO:0000313" key="3">
    <source>
        <dbReference type="EMBL" id="KHQ54183.1"/>
    </source>
</evidence>
<evidence type="ECO:0000256" key="1">
    <source>
        <dbReference type="SAM" id="Coils"/>
    </source>
</evidence>
<sequence>MNKSVFVGGAGEGYGVRQVLDLGYANRHGLVAGATGTGKTVTLQILAEGFSAAGVPVFLADVKGDLSGLAVAGSETHKLHGAFMERCARMGFDDFAYDAFPVRFWDLFGAQGHPVRTTVTEMGPLMLSRLLDLSEAQEGILNIAFRLSDEEGLALLDLDDLRSMLVWLGENRKDLSLRYGNISVASIGAIQRRLLVLENEGGAAFFGEPALELGDLMQVAPDGRGTVNVLAADKLMARPRLYATFLLWLLSELFEELPEVGDPEKPRLVFFFDEAHLLFDDAPKALVDKVEQVARLIRSKGVGVYFVTQSPDDIPEDVLGQLGNRVQHALRAFTARDKRALRLAAETYRENPDFDIEEAIRTVGVGEALTSFLEAKGAPGIAQRTLIRPPSSQLGPITDAERRAVLAGSEMAGKYDTPVDRESAHEILRARAEAAAKAAEMAEREEEDAEAREYRAARRYSGTRVSRSTSRPVRRGKSFGQAMGDMVMKELTGTTGRRIVRGVLGGLFKGR</sequence>
<organism evidence="3 4">
    <name type="scientific">Mameliella alba</name>
    <dbReference type="NCBI Taxonomy" id="561184"/>
    <lineage>
        <taxon>Bacteria</taxon>
        <taxon>Pseudomonadati</taxon>
        <taxon>Pseudomonadota</taxon>
        <taxon>Alphaproteobacteria</taxon>
        <taxon>Rhodobacterales</taxon>
        <taxon>Roseobacteraceae</taxon>
        <taxon>Mameliella</taxon>
    </lineage>
</organism>
<feature type="coiled-coil region" evidence="1">
    <location>
        <begin position="425"/>
        <end position="452"/>
    </location>
</feature>
<dbReference type="SUPFAM" id="SSF52540">
    <property type="entry name" value="P-loop containing nucleoside triphosphate hydrolases"/>
    <property type="match status" value="1"/>
</dbReference>
<dbReference type="EMBL" id="JSUQ01000004">
    <property type="protein sequence ID" value="KHQ54183.1"/>
    <property type="molecule type" value="Genomic_DNA"/>
</dbReference>
<dbReference type="PANTHER" id="PTHR30121:SF6">
    <property type="entry name" value="SLR6007 PROTEIN"/>
    <property type="match status" value="1"/>
</dbReference>
<gene>
    <name evidence="3" type="ORF">OA50_01414</name>
</gene>
<dbReference type="PANTHER" id="PTHR30121">
    <property type="entry name" value="UNCHARACTERIZED PROTEIN YJGR-RELATED"/>
    <property type="match status" value="1"/>
</dbReference>
<evidence type="ECO:0000259" key="2">
    <source>
        <dbReference type="Pfam" id="PF05872"/>
    </source>
</evidence>
<feature type="domain" description="Helicase HerA-like C-terminal" evidence="2">
    <location>
        <begin position="19"/>
        <end position="507"/>
    </location>
</feature>
<protein>
    <submittedName>
        <fullName evidence="3">Putative ATPase</fullName>
    </submittedName>
</protein>
<dbReference type="PATRIC" id="fig|1515334.3.peg.1414"/>
<dbReference type="OrthoDB" id="9758751at2"/>
<keyword evidence="4" id="KW-1185">Reference proteome</keyword>
<dbReference type="Pfam" id="PF05872">
    <property type="entry name" value="HerA_C"/>
    <property type="match status" value="1"/>
</dbReference>
<dbReference type="InterPro" id="IPR033186">
    <property type="entry name" value="HerA_C"/>
</dbReference>
<accession>A0A0B3S5A3</accession>
<dbReference type="InterPro" id="IPR027417">
    <property type="entry name" value="P-loop_NTPase"/>
</dbReference>
<reference evidence="3 4" key="1">
    <citation type="submission" date="2014-10" db="EMBL/GenBank/DDBJ databases">
        <title>Genome sequence of Ponticoccus sp. strain UMTAT08 isolated from clonal culture of toxic dinoflagellate Alexandrium tamiyavanichii.</title>
        <authorList>
            <person name="Gan H.Y."/>
            <person name="Muhd D.-D."/>
            <person name="Mohd Noor M.E."/>
            <person name="Yeong Y.S."/>
            <person name="Usup G."/>
        </authorList>
    </citation>
    <scope>NUCLEOTIDE SEQUENCE [LARGE SCALE GENOMIC DNA]</scope>
    <source>
        <strain evidence="3 4">UMTAT08</strain>
    </source>
</reference>
<keyword evidence="1" id="KW-0175">Coiled coil</keyword>
<dbReference type="Gene3D" id="3.40.50.300">
    <property type="entry name" value="P-loop containing nucleotide triphosphate hydrolases"/>
    <property type="match status" value="2"/>
</dbReference>
<dbReference type="Proteomes" id="UP000030960">
    <property type="component" value="Unassembled WGS sequence"/>
</dbReference>
<dbReference type="AlphaFoldDB" id="A0A0B3S5A3"/>
<proteinExistence type="predicted"/>
<dbReference type="InterPro" id="IPR051162">
    <property type="entry name" value="T4SS_component"/>
</dbReference>
<dbReference type="CDD" id="cd01127">
    <property type="entry name" value="TrwB_TraG_TraD_VirD4"/>
    <property type="match status" value="1"/>
</dbReference>
<dbReference type="RefSeq" id="WP_043139023.1">
    <property type="nucleotide sequence ID" value="NZ_JSUQ01000004.1"/>
</dbReference>
<evidence type="ECO:0000313" key="4">
    <source>
        <dbReference type="Proteomes" id="UP000030960"/>
    </source>
</evidence>